<feature type="compositionally biased region" description="Pro residues" evidence="1">
    <location>
        <begin position="441"/>
        <end position="453"/>
    </location>
</feature>
<reference evidence="3 5" key="1">
    <citation type="submission" date="2020-01" db="EMBL/GenBank/DDBJ databases">
        <authorList>
            <consortium name="DOE Joint Genome Institute"/>
            <person name="Haridas S."/>
            <person name="Albert R."/>
            <person name="Binder M."/>
            <person name="Bloem J."/>
            <person name="Labutti K."/>
            <person name="Salamov A."/>
            <person name="Andreopoulos B."/>
            <person name="Baker S.E."/>
            <person name="Barry K."/>
            <person name="Bills G."/>
            <person name="Bluhm B.H."/>
            <person name="Cannon C."/>
            <person name="Castanera R."/>
            <person name="Culley D.E."/>
            <person name="Daum C."/>
            <person name="Ezra D."/>
            <person name="Gonzalez J.B."/>
            <person name="Henrissat B."/>
            <person name="Kuo A."/>
            <person name="Liang C."/>
            <person name="Lipzen A."/>
            <person name="Lutzoni F."/>
            <person name="Magnuson J."/>
            <person name="Mondo S."/>
            <person name="Nolan M."/>
            <person name="Ohm R."/>
            <person name="Pangilinan J."/>
            <person name="Park H.-J."/>
            <person name="Ramirez L."/>
            <person name="Alfaro M."/>
            <person name="Sun H."/>
            <person name="Tritt A."/>
            <person name="Yoshinaga Y."/>
            <person name="Zwiers L.-H."/>
            <person name="Turgeon B.G."/>
            <person name="Goodwin S.B."/>
            <person name="Spatafora J.W."/>
            <person name="Crous P.W."/>
            <person name="Grigoriev I.V."/>
        </authorList>
    </citation>
    <scope>NUCLEOTIDE SEQUENCE</scope>
    <source>
        <strain evidence="3 5">CBS 781.70</strain>
    </source>
</reference>
<keyword evidence="4" id="KW-1185">Reference proteome</keyword>
<reference evidence="5" key="2">
    <citation type="submission" date="2020-04" db="EMBL/GenBank/DDBJ databases">
        <authorList>
            <consortium name="NCBI Genome Project"/>
        </authorList>
    </citation>
    <scope>NUCLEOTIDE SEQUENCE</scope>
    <source>
        <strain evidence="5">CBS 781.70</strain>
    </source>
</reference>
<evidence type="ECO:0000313" key="3">
    <source>
        <dbReference type="EMBL" id="KAF1816736.1"/>
    </source>
</evidence>
<feature type="compositionally biased region" description="Pro residues" evidence="1">
    <location>
        <begin position="370"/>
        <end position="379"/>
    </location>
</feature>
<feature type="domain" description="DUF8035" evidence="2">
    <location>
        <begin position="678"/>
        <end position="731"/>
    </location>
</feature>
<feature type="compositionally biased region" description="Basic and acidic residues" evidence="1">
    <location>
        <begin position="46"/>
        <end position="310"/>
    </location>
</feature>
<evidence type="ECO:0000313" key="5">
    <source>
        <dbReference type="RefSeq" id="XP_033538367.1"/>
    </source>
</evidence>
<feature type="compositionally biased region" description="Basic and acidic residues" evidence="1">
    <location>
        <begin position="382"/>
        <end position="393"/>
    </location>
</feature>
<accession>A0A6G1GFN9</accession>
<dbReference type="RefSeq" id="XP_033538367.1">
    <property type="nucleotide sequence ID" value="XM_033680999.1"/>
</dbReference>
<feature type="compositionally biased region" description="Basic and acidic residues" evidence="1">
    <location>
        <begin position="626"/>
        <end position="649"/>
    </location>
</feature>
<feature type="compositionally biased region" description="Basic and acidic residues" evidence="1">
    <location>
        <begin position="1"/>
        <end position="31"/>
    </location>
</feature>
<feature type="compositionally biased region" description="Pro residues" evidence="1">
    <location>
        <begin position="611"/>
        <end position="622"/>
    </location>
</feature>
<evidence type="ECO:0000256" key="1">
    <source>
        <dbReference type="SAM" id="MobiDB-lite"/>
    </source>
</evidence>
<dbReference type="InterPro" id="IPR058348">
    <property type="entry name" value="DUF8035"/>
</dbReference>
<dbReference type="InterPro" id="IPR051412">
    <property type="entry name" value="Formin_Homology_Diaphanous_sf"/>
</dbReference>
<dbReference type="GO" id="GO:0005884">
    <property type="term" value="C:actin filament"/>
    <property type="evidence" value="ECO:0007669"/>
    <property type="project" value="TreeGrafter"/>
</dbReference>
<evidence type="ECO:0000259" key="2">
    <source>
        <dbReference type="Pfam" id="PF26118"/>
    </source>
</evidence>
<dbReference type="PANTHER" id="PTHR45691:SF6">
    <property type="entry name" value="PROTEIN DIAPHANOUS"/>
    <property type="match status" value="1"/>
</dbReference>
<feature type="compositionally biased region" description="Basic and acidic residues" evidence="1">
    <location>
        <begin position="454"/>
        <end position="487"/>
    </location>
</feature>
<dbReference type="PANTHER" id="PTHR45691">
    <property type="entry name" value="PROTEIN DIAPHANOUS"/>
    <property type="match status" value="1"/>
</dbReference>
<dbReference type="Proteomes" id="UP000504638">
    <property type="component" value="Unplaced"/>
</dbReference>
<dbReference type="OrthoDB" id="5410752at2759"/>
<reference evidence="5" key="3">
    <citation type="submission" date="2025-04" db="UniProtKB">
        <authorList>
            <consortium name="RefSeq"/>
        </authorList>
    </citation>
    <scope>IDENTIFICATION</scope>
    <source>
        <strain evidence="5">CBS 781.70</strain>
    </source>
</reference>
<evidence type="ECO:0000313" key="4">
    <source>
        <dbReference type="Proteomes" id="UP000504638"/>
    </source>
</evidence>
<dbReference type="EMBL" id="ML975150">
    <property type="protein sequence ID" value="KAF1816736.1"/>
    <property type="molecule type" value="Genomic_DNA"/>
</dbReference>
<proteinExistence type="predicted"/>
<sequence>MSRRYDDYDDRDYPSRPLRRASDDLDIDIRHSPGARRTRPPVAEYPDDRPSRRIPDFMRDDYDRNGEAQELAIRRRDDDYGPSPPRDRPYEREDIEIRDRDHRESYRLPPRRREDLDDTEISIRRTEREDRGPPRVRERSIEREDVSIRRVETDRGPLRPRGDIDRDDVEIRVRREESRGPPPRRRPEVVDPDELDIRIRREESRGPPPRRRPEGIDQDELDIRIRREESRGPPPRRRPEGIDQDELDIRIRREESRGPPPRRRPEGIDQDELDIKIRREESRGPPPRRRPEGIDREEVIIRRDERDARPSMRGVTYRRRSRSRSSSSGSSLTTDRGTVRSRGRRRSMPPVGRLVAREHEEFVYRRREPSIPPPPPPAPARETTEEIIIRRAESSPSPPPPLPEPEPEPIVTRTVEPEYLPPVHRDVITHVYTIDHGLRPASPPSPPPPPPPEPVKDESLEIDIRRKDADGARETIHISDREREGRPVGRRARSVSFSHSPRRRSLSSSPGRRHRSRSRVRGSDLDLEAEYYNRRAMERGYPGEAYNGATKDWEHVDVPPGTHRVQMDGTGGGSQEITWQRYNGARRAKFIGDGEEFATDYGIPPRREVLPAPPPAPSPIPALPSKARESREELSVEIRRREGGPPVDRELDHISIREREIEERHLPHPPPTPSRRTKDMWTEVTKDLVLKEAILESGYQFDETEDFFYIMEYLRYEDVLQLVQRSDRIRTERRRRIREIEWEREHLHRPHGIPPPPMGMHGPPPMPPLLAGPPIPPPPFLPPGVERIYDRERMVVEEGRVPRRRY</sequence>
<name>A0A6G1GFN9_9PEZI</name>
<feature type="region of interest" description="Disordered" evidence="1">
    <location>
        <begin position="607"/>
        <end position="649"/>
    </location>
</feature>
<feature type="compositionally biased region" description="Basic and acidic residues" evidence="1">
    <location>
        <begin position="355"/>
        <end position="369"/>
    </location>
</feature>
<feature type="compositionally biased region" description="Basic residues" evidence="1">
    <location>
        <begin position="500"/>
        <end position="520"/>
    </location>
</feature>
<organism evidence="3">
    <name type="scientific">Eremomyces bilateralis CBS 781.70</name>
    <dbReference type="NCBI Taxonomy" id="1392243"/>
    <lineage>
        <taxon>Eukaryota</taxon>
        <taxon>Fungi</taxon>
        <taxon>Dikarya</taxon>
        <taxon>Ascomycota</taxon>
        <taxon>Pezizomycotina</taxon>
        <taxon>Dothideomycetes</taxon>
        <taxon>Dothideomycetes incertae sedis</taxon>
        <taxon>Eremomycetales</taxon>
        <taxon>Eremomycetaceae</taxon>
        <taxon>Eremomyces</taxon>
    </lineage>
</organism>
<dbReference type="GeneID" id="54421569"/>
<dbReference type="Pfam" id="PF26118">
    <property type="entry name" value="DUF8035"/>
    <property type="match status" value="1"/>
</dbReference>
<protein>
    <recommendedName>
        <fullName evidence="2">DUF8035 domain-containing protein</fullName>
    </recommendedName>
</protein>
<dbReference type="GO" id="GO:0030041">
    <property type="term" value="P:actin filament polymerization"/>
    <property type="evidence" value="ECO:0007669"/>
    <property type="project" value="TreeGrafter"/>
</dbReference>
<dbReference type="AlphaFoldDB" id="A0A6G1GFN9"/>
<feature type="region of interest" description="Disordered" evidence="1">
    <location>
        <begin position="435"/>
        <end position="526"/>
    </location>
</feature>
<feature type="region of interest" description="Disordered" evidence="1">
    <location>
        <begin position="1"/>
        <end position="422"/>
    </location>
</feature>
<gene>
    <name evidence="3 5" type="ORF">P152DRAFT_470721</name>
</gene>